<dbReference type="InterPro" id="IPR009080">
    <property type="entry name" value="tRNAsynth_Ia_anticodon-bd"/>
</dbReference>
<evidence type="ECO:0000256" key="10">
    <source>
        <dbReference type="ARBA" id="ARBA00022917"/>
    </source>
</evidence>
<dbReference type="Gene3D" id="1.20.120.1910">
    <property type="entry name" value="Cysteine-tRNA ligase, C-terminal anti-codon recognition domain"/>
    <property type="match status" value="1"/>
</dbReference>
<gene>
    <name evidence="12" type="primary">cysS</name>
    <name evidence="14" type="ORF">UW63_C0019G0010</name>
</gene>
<keyword evidence="7 12" id="KW-0547">Nucleotide-binding</keyword>
<proteinExistence type="inferred from homology"/>
<comment type="subcellular location">
    <subcellularLocation>
        <location evidence="1 12">Cytoplasm</location>
    </subcellularLocation>
</comment>
<dbReference type="AlphaFoldDB" id="A0A0G1JJ23"/>
<evidence type="ECO:0000256" key="1">
    <source>
        <dbReference type="ARBA" id="ARBA00004496"/>
    </source>
</evidence>
<evidence type="ECO:0000256" key="5">
    <source>
        <dbReference type="ARBA" id="ARBA00022598"/>
    </source>
</evidence>
<feature type="short sequence motif" description="'HIGH' region" evidence="12">
    <location>
        <begin position="30"/>
        <end position="40"/>
    </location>
</feature>
<keyword evidence="4 12" id="KW-0963">Cytoplasm</keyword>
<dbReference type="EMBL" id="LCJB01000019">
    <property type="protein sequence ID" value="KKT71355.1"/>
    <property type="molecule type" value="Genomic_DNA"/>
</dbReference>
<dbReference type="Pfam" id="PF09190">
    <property type="entry name" value="DALR_2"/>
    <property type="match status" value="1"/>
</dbReference>
<dbReference type="EC" id="6.1.1.16" evidence="12"/>
<comment type="catalytic activity">
    <reaction evidence="12">
        <text>tRNA(Cys) + L-cysteine + ATP = L-cysteinyl-tRNA(Cys) + AMP + diphosphate</text>
        <dbReference type="Rhea" id="RHEA:17773"/>
        <dbReference type="Rhea" id="RHEA-COMP:9661"/>
        <dbReference type="Rhea" id="RHEA-COMP:9679"/>
        <dbReference type="ChEBI" id="CHEBI:30616"/>
        <dbReference type="ChEBI" id="CHEBI:33019"/>
        <dbReference type="ChEBI" id="CHEBI:35235"/>
        <dbReference type="ChEBI" id="CHEBI:78442"/>
        <dbReference type="ChEBI" id="CHEBI:78517"/>
        <dbReference type="ChEBI" id="CHEBI:456215"/>
        <dbReference type="EC" id="6.1.1.16"/>
    </reaction>
</comment>
<dbReference type="SMART" id="SM00840">
    <property type="entry name" value="DALR_2"/>
    <property type="match status" value="1"/>
</dbReference>
<dbReference type="InterPro" id="IPR024909">
    <property type="entry name" value="Cys-tRNA/MSH_ligase"/>
</dbReference>
<keyword evidence="11 12" id="KW-0030">Aminoacyl-tRNA synthetase</keyword>
<evidence type="ECO:0000256" key="2">
    <source>
        <dbReference type="ARBA" id="ARBA00005594"/>
    </source>
</evidence>
<comment type="cofactor">
    <cofactor evidence="12">
        <name>Zn(2+)</name>
        <dbReference type="ChEBI" id="CHEBI:29105"/>
    </cofactor>
    <text evidence="12">Binds 1 zinc ion per subunit.</text>
</comment>
<comment type="subunit">
    <text evidence="3 12">Monomer.</text>
</comment>
<feature type="binding site" evidence="12">
    <location>
        <position position="28"/>
    </location>
    <ligand>
        <name>Zn(2+)</name>
        <dbReference type="ChEBI" id="CHEBI:29105"/>
    </ligand>
</feature>
<accession>A0A0G1JJ23</accession>
<evidence type="ECO:0000256" key="3">
    <source>
        <dbReference type="ARBA" id="ARBA00011245"/>
    </source>
</evidence>
<dbReference type="GO" id="GO:0005524">
    <property type="term" value="F:ATP binding"/>
    <property type="evidence" value="ECO:0007669"/>
    <property type="project" value="UniProtKB-UniRule"/>
</dbReference>
<evidence type="ECO:0000256" key="4">
    <source>
        <dbReference type="ARBA" id="ARBA00022490"/>
    </source>
</evidence>
<feature type="binding site" evidence="12">
    <location>
        <position position="249"/>
    </location>
    <ligand>
        <name>Zn(2+)</name>
        <dbReference type="ChEBI" id="CHEBI:29105"/>
    </ligand>
</feature>
<dbReference type="PANTHER" id="PTHR10890">
    <property type="entry name" value="CYSTEINYL-TRNA SYNTHETASE"/>
    <property type="match status" value="1"/>
</dbReference>
<dbReference type="Pfam" id="PF23493">
    <property type="entry name" value="CysS_C"/>
    <property type="match status" value="1"/>
</dbReference>
<keyword evidence="8 12" id="KW-0862">Zinc</keyword>
<comment type="similarity">
    <text evidence="2 12">Belongs to the class-I aminoacyl-tRNA synthetase family.</text>
</comment>
<dbReference type="InterPro" id="IPR015273">
    <property type="entry name" value="Cys-tRNA-synt_Ia_DALR"/>
</dbReference>
<reference evidence="14 15" key="1">
    <citation type="journal article" date="2015" name="Nature">
        <title>rRNA introns, odd ribosomes, and small enigmatic genomes across a large radiation of phyla.</title>
        <authorList>
            <person name="Brown C.T."/>
            <person name="Hug L.A."/>
            <person name="Thomas B.C."/>
            <person name="Sharon I."/>
            <person name="Castelle C.J."/>
            <person name="Singh A."/>
            <person name="Wilkins M.J."/>
            <person name="Williams K.H."/>
            <person name="Banfield J.F."/>
        </authorList>
    </citation>
    <scope>NUCLEOTIDE SEQUENCE [LARGE SCALE GENOMIC DNA]</scope>
</reference>
<dbReference type="Proteomes" id="UP000034154">
    <property type="component" value="Unassembled WGS sequence"/>
</dbReference>
<dbReference type="NCBIfam" id="TIGR00435">
    <property type="entry name" value="cysS"/>
    <property type="match status" value="1"/>
</dbReference>
<dbReference type="GO" id="GO:0005829">
    <property type="term" value="C:cytosol"/>
    <property type="evidence" value="ECO:0007669"/>
    <property type="project" value="TreeGrafter"/>
</dbReference>
<evidence type="ECO:0000256" key="6">
    <source>
        <dbReference type="ARBA" id="ARBA00022723"/>
    </source>
</evidence>
<dbReference type="Gene3D" id="3.40.50.620">
    <property type="entry name" value="HUPs"/>
    <property type="match status" value="1"/>
</dbReference>
<keyword evidence="5 12" id="KW-0436">Ligase</keyword>
<dbReference type="InterPro" id="IPR056411">
    <property type="entry name" value="CysS_C"/>
</dbReference>
<dbReference type="Pfam" id="PF01406">
    <property type="entry name" value="tRNA-synt_1e"/>
    <property type="match status" value="1"/>
</dbReference>
<comment type="caution">
    <text evidence="14">The sequence shown here is derived from an EMBL/GenBank/DDBJ whole genome shotgun (WGS) entry which is preliminary data.</text>
</comment>
<feature type="short sequence motif" description="'KMSKS' region" evidence="12">
    <location>
        <begin position="277"/>
        <end position="281"/>
    </location>
</feature>
<evidence type="ECO:0000256" key="7">
    <source>
        <dbReference type="ARBA" id="ARBA00022741"/>
    </source>
</evidence>
<dbReference type="PATRIC" id="fig|1619000.3.peg.381"/>
<keyword evidence="6 12" id="KW-0479">Metal-binding</keyword>
<evidence type="ECO:0000259" key="13">
    <source>
        <dbReference type="SMART" id="SM00840"/>
    </source>
</evidence>
<organism evidence="14 15">
    <name type="scientific">Candidatus Uhrbacteria bacterium GW2011_GWF2_44_350</name>
    <dbReference type="NCBI Taxonomy" id="1619000"/>
    <lineage>
        <taxon>Bacteria</taxon>
        <taxon>Candidatus Uhriibacteriota</taxon>
    </lineage>
</organism>
<dbReference type="PRINTS" id="PR00983">
    <property type="entry name" value="TRNASYNTHCYS"/>
</dbReference>
<name>A0A0G1JJ23_9BACT</name>
<dbReference type="PANTHER" id="PTHR10890:SF3">
    <property type="entry name" value="CYSTEINE--TRNA LIGASE, CYTOPLASMIC"/>
    <property type="match status" value="1"/>
</dbReference>
<keyword evidence="10 12" id="KW-0648">Protein biosynthesis</keyword>
<evidence type="ECO:0000256" key="9">
    <source>
        <dbReference type="ARBA" id="ARBA00022840"/>
    </source>
</evidence>
<evidence type="ECO:0000313" key="14">
    <source>
        <dbReference type="EMBL" id="KKT71355.1"/>
    </source>
</evidence>
<protein>
    <recommendedName>
        <fullName evidence="12">Cysteine--tRNA ligase</fullName>
        <ecNumber evidence="12">6.1.1.16</ecNumber>
    </recommendedName>
    <alternativeName>
        <fullName evidence="12">Cysteinyl-tRNA synthetase</fullName>
        <shortName evidence="12">CysRS</shortName>
    </alternativeName>
</protein>
<feature type="domain" description="Cysteinyl-tRNA synthetase class Ia DALR" evidence="13">
    <location>
        <begin position="352"/>
        <end position="403"/>
    </location>
</feature>
<dbReference type="GO" id="GO:0008270">
    <property type="term" value="F:zinc ion binding"/>
    <property type="evidence" value="ECO:0007669"/>
    <property type="project" value="UniProtKB-UniRule"/>
</dbReference>
<feature type="binding site" evidence="12">
    <location>
        <position position="245"/>
    </location>
    <ligand>
        <name>Zn(2+)</name>
        <dbReference type="ChEBI" id="CHEBI:29105"/>
    </ligand>
</feature>
<dbReference type="InterPro" id="IPR032678">
    <property type="entry name" value="tRNA-synt_1_cat_dom"/>
</dbReference>
<evidence type="ECO:0000256" key="12">
    <source>
        <dbReference type="HAMAP-Rule" id="MF_00041"/>
    </source>
</evidence>
<dbReference type="SUPFAM" id="SSF47323">
    <property type="entry name" value="Anticodon-binding domain of a subclass of class I aminoacyl-tRNA synthetases"/>
    <property type="match status" value="1"/>
</dbReference>
<dbReference type="InterPro" id="IPR015803">
    <property type="entry name" value="Cys-tRNA-ligase"/>
</dbReference>
<evidence type="ECO:0000313" key="15">
    <source>
        <dbReference type="Proteomes" id="UP000034154"/>
    </source>
</evidence>
<sequence length="458" mass="52081">MFYLYNALTRQKEELKPIKAGHIGLYNCGPTVYWFAHIGNWRSYIFSDTLRRTLEQSGFEVTQVVNITDVGHLVGDGDEGEDKMLVAMRREGKSAFDVARFYEEKFLIDSDLLNIQRASVYPRATEHIAEQIEMVKKLETNGFTYRTSDGIYFDTSKLENYGRLSGQKTEEKQAGVRVEMGEKKNASDFALWKFSPADSKREMEWESPWGVGFPGWHLECSAMSKKYLSVPFDIHTGGEDHIAVHHENEIAQTQGADGVLEANVWMHNAFLMVDGGKMSKSLGNVYTISELREKGIEPLAFRLFCLGAHYRAKLNFTFEAAQAAQNALDKLREIVRGWETPSEEICEDYGKRFLEAVRDDLNTPQALAIMWEMVGDEKCVSATKAGTLIEFDKIFGLELEKYIGKKIEIPAEVAELLKVREIARAEKNWSESDRLRDKIEELGFVVEDSSEGQKVKGK</sequence>
<keyword evidence="9 12" id="KW-0067">ATP-binding</keyword>
<dbReference type="GO" id="GO:0004817">
    <property type="term" value="F:cysteine-tRNA ligase activity"/>
    <property type="evidence" value="ECO:0007669"/>
    <property type="project" value="UniProtKB-UniRule"/>
</dbReference>
<dbReference type="SUPFAM" id="SSF52374">
    <property type="entry name" value="Nucleotidylyl transferase"/>
    <property type="match status" value="1"/>
</dbReference>
<evidence type="ECO:0000256" key="11">
    <source>
        <dbReference type="ARBA" id="ARBA00023146"/>
    </source>
</evidence>
<dbReference type="GO" id="GO:0006423">
    <property type="term" value="P:cysteinyl-tRNA aminoacylation"/>
    <property type="evidence" value="ECO:0007669"/>
    <property type="project" value="UniProtKB-UniRule"/>
</dbReference>
<dbReference type="HAMAP" id="MF_00041">
    <property type="entry name" value="Cys_tRNA_synth"/>
    <property type="match status" value="1"/>
</dbReference>
<dbReference type="InterPro" id="IPR014729">
    <property type="entry name" value="Rossmann-like_a/b/a_fold"/>
</dbReference>
<evidence type="ECO:0000256" key="8">
    <source>
        <dbReference type="ARBA" id="ARBA00022833"/>
    </source>
</evidence>
<feature type="binding site" evidence="12">
    <location>
        <position position="280"/>
    </location>
    <ligand>
        <name>ATP</name>
        <dbReference type="ChEBI" id="CHEBI:30616"/>
    </ligand>
</feature>
<dbReference type="CDD" id="cd00672">
    <property type="entry name" value="CysRS_core"/>
    <property type="match status" value="1"/>
</dbReference>
<feature type="binding site" evidence="12">
    <location>
        <position position="220"/>
    </location>
    <ligand>
        <name>Zn(2+)</name>
        <dbReference type="ChEBI" id="CHEBI:29105"/>
    </ligand>
</feature>